<feature type="domain" description="Rieske" evidence="5">
    <location>
        <begin position="188"/>
        <end position="284"/>
    </location>
</feature>
<keyword evidence="3" id="KW-0408">Iron</keyword>
<dbReference type="EMBL" id="JASCIQ010000027">
    <property type="protein sequence ID" value="MDI3406891.1"/>
    <property type="molecule type" value="Genomic_DNA"/>
</dbReference>
<keyword evidence="4" id="KW-0411">Iron-sulfur</keyword>
<dbReference type="Pfam" id="PF09990">
    <property type="entry name" value="DUF2231"/>
    <property type="match status" value="1"/>
</dbReference>
<dbReference type="InterPro" id="IPR019251">
    <property type="entry name" value="DUF2231_TM"/>
</dbReference>
<evidence type="ECO:0000256" key="4">
    <source>
        <dbReference type="ARBA" id="ARBA00023014"/>
    </source>
</evidence>
<dbReference type="Proteomes" id="UP001223978">
    <property type="component" value="Unassembled WGS sequence"/>
</dbReference>
<proteinExistence type="predicted"/>
<comment type="caution">
    <text evidence="6">The sequence shown here is derived from an EMBL/GenBank/DDBJ whole genome shotgun (WGS) entry which is preliminary data.</text>
</comment>
<reference evidence="6 7" key="1">
    <citation type="submission" date="2023-05" db="EMBL/GenBank/DDBJ databases">
        <title>Draft genome sequence of Streptomyces sp. B-S-A6 isolated from a cave soil in Thailand.</title>
        <authorList>
            <person name="Chamroensaksri N."/>
            <person name="Muangham S."/>
        </authorList>
    </citation>
    <scope>NUCLEOTIDE SEQUENCE [LARGE SCALE GENOMIC DNA]</scope>
    <source>
        <strain evidence="6 7">B-S-A6</strain>
    </source>
</reference>
<dbReference type="Pfam" id="PF00355">
    <property type="entry name" value="Rieske"/>
    <property type="match status" value="1"/>
</dbReference>
<protein>
    <submittedName>
        <fullName evidence="6">Rieske (2Fe-2S) protein</fullName>
    </submittedName>
</protein>
<name>A0ABT6SFB1_9ACTN</name>
<evidence type="ECO:0000313" key="6">
    <source>
        <dbReference type="EMBL" id="MDI3406891.1"/>
    </source>
</evidence>
<sequence>MAARAEAAFLKSLDALGRLEQLDPAIGRVRKVVRGLPIGRFRDVLQGLPIGHPLHPALVQVPMGAWLSAAVLDAVPGTGRSARLLVGVGLASAAPTAWAGWVDWAEQREDQMRTGLVHAVSIATAIGLYTGSWLSRRHGRTALGKTLGYAGLCAAGAGSMLGGHLAFRLGAGTNKATSVPRLVGADWHPLGTLADFPAGAAVRRDLDDVPLLVYREPDGPLHVIAGRCSHLSGPLWEGEIADGCVRCPWHGSVFRLSDGGNVRGPATAPQPSFEVRIDADDGVHVRLSGDA</sequence>
<keyword evidence="2" id="KW-0479">Metal-binding</keyword>
<keyword evidence="1" id="KW-0001">2Fe-2S</keyword>
<keyword evidence="7" id="KW-1185">Reference proteome</keyword>
<dbReference type="InterPro" id="IPR036922">
    <property type="entry name" value="Rieske_2Fe-2S_sf"/>
</dbReference>
<dbReference type="RefSeq" id="WP_282544818.1">
    <property type="nucleotide sequence ID" value="NZ_JASCIQ010000027.1"/>
</dbReference>
<dbReference type="Gene3D" id="2.102.10.10">
    <property type="entry name" value="Rieske [2Fe-2S] iron-sulphur domain"/>
    <property type="match status" value="1"/>
</dbReference>
<gene>
    <name evidence="6" type="ORF">QIS96_24140</name>
</gene>
<dbReference type="SUPFAM" id="SSF50022">
    <property type="entry name" value="ISP domain"/>
    <property type="match status" value="1"/>
</dbReference>
<dbReference type="PANTHER" id="PTHR21496">
    <property type="entry name" value="FERREDOXIN-RELATED"/>
    <property type="match status" value="1"/>
</dbReference>
<dbReference type="PROSITE" id="PS51296">
    <property type="entry name" value="RIESKE"/>
    <property type="match status" value="1"/>
</dbReference>
<evidence type="ECO:0000256" key="2">
    <source>
        <dbReference type="ARBA" id="ARBA00022723"/>
    </source>
</evidence>
<evidence type="ECO:0000313" key="7">
    <source>
        <dbReference type="Proteomes" id="UP001223978"/>
    </source>
</evidence>
<organism evidence="6 7">
    <name type="scientific">Streptomyces cavernicola</name>
    <dbReference type="NCBI Taxonomy" id="3043613"/>
    <lineage>
        <taxon>Bacteria</taxon>
        <taxon>Bacillati</taxon>
        <taxon>Actinomycetota</taxon>
        <taxon>Actinomycetes</taxon>
        <taxon>Kitasatosporales</taxon>
        <taxon>Streptomycetaceae</taxon>
        <taxon>Streptomyces</taxon>
    </lineage>
</organism>
<dbReference type="InterPro" id="IPR017941">
    <property type="entry name" value="Rieske_2Fe-2S"/>
</dbReference>
<evidence type="ECO:0000256" key="1">
    <source>
        <dbReference type="ARBA" id="ARBA00022714"/>
    </source>
</evidence>
<dbReference type="PANTHER" id="PTHR21496:SF23">
    <property type="entry name" value="3-PHENYLPROPIONATE_CINNAMIC ACID DIOXYGENASE FERREDOXIN SUBUNIT"/>
    <property type="match status" value="1"/>
</dbReference>
<evidence type="ECO:0000259" key="5">
    <source>
        <dbReference type="PROSITE" id="PS51296"/>
    </source>
</evidence>
<evidence type="ECO:0000256" key="3">
    <source>
        <dbReference type="ARBA" id="ARBA00023004"/>
    </source>
</evidence>
<accession>A0ABT6SFB1</accession>
<dbReference type="CDD" id="cd03467">
    <property type="entry name" value="Rieske"/>
    <property type="match status" value="1"/>
</dbReference>